<evidence type="ECO:0000313" key="2">
    <source>
        <dbReference type="EMBL" id="WKD49611.1"/>
    </source>
</evidence>
<proteinExistence type="predicted"/>
<evidence type="ECO:0000256" key="1">
    <source>
        <dbReference type="SAM" id="Phobius"/>
    </source>
</evidence>
<gene>
    <name evidence="2" type="ORF">M8T91_17240</name>
</gene>
<protein>
    <recommendedName>
        <fullName evidence="4">DUF983 domain-containing protein</fullName>
    </recommendedName>
</protein>
<evidence type="ECO:0008006" key="4">
    <source>
        <dbReference type="Google" id="ProtNLM"/>
    </source>
</evidence>
<feature type="transmembrane region" description="Helical" evidence="1">
    <location>
        <begin position="70"/>
        <end position="93"/>
    </location>
</feature>
<keyword evidence="1" id="KW-0812">Transmembrane</keyword>
<evidence type="ECO:0000313" key="3">
    <source>
        <dbReference type="Proteomes" id="UP001321520"/>
    </source>
</evidence>
<dbReference type="Proteomes" id="UP001321520">
    <property type="component" value="Chromosome"/>
</dbReference>
<keyword evidence="1" id="KW-1133">Transmembrane helix</keyword>
<reference evidence="2 3" key="1">
    <citation type="submission" date="2022-05" db="EMBL/GenBank/DDBJ databases">
        <title>Microbulbifer sp. nov., isolated from sponge.</title>
        <authorList>
            <person name="Gao L."/>
        </authorList>
    </citation>
    <scope>NUCLEOTIDE SEQUENCE [LARGE SCALE GENOMIC DNA]</scope>
    <source>
        <strain evidence="2 3">MI-G</strain>
    </source>
</reference>
<keyword evidence="1" id="KW-0472">Membrane</keyword>
<keyword evidence="3" id="KW-1185">Reference proteome</keyword>
<name>A0ABY9EFR7_9GAMM</name>
<organism evidence="2 3">
    <name type="scientific">Microbulbifer spongiae</name>
    <dbReference type="NCBI Taxonomy" id="2944933"/>
    <lineage>
        <taxon>Bacteria</taxon>
        <taxon>Pseudomonadati</taxon>
        <taxon>Pseudomonadota</taxon>
        <taxon>Gammaproteobacteria</taxon>
        <taxon>Cellvibrionales</taxon>
        <taxon>Microbulbiferaceae</taxon>
        <taxon>Microbulbifer</taxon>
    </lineage>
</organism>
<sequence>MENLICPSCKGVAVTKVKKLKVAFLGGALRCRLCGEQIKVGGSLLATIAGAGAGSAALYVALYSLKIGSWFPIVSVFVVGWTFAGLAIYLSGLKHVGTKRFRF</sequence>
<accession>A0ABY9EFR7</accession>
<dbReference type="EMBL" id="CP098023">
    <property type="protein sequence ID" value="WKD49611.1"/>
    <property type="molecule type" value="Genomic_DNA"/>
</dbReference>
<feature type="transmembrane region" description="Helical" evidence="1">
    <location>
        <begin position="40"/>
        <end position="64"/>
    </location>
</feature>
<dbReference type="RefSeq" id="WP_301415463.1">
    <property type="nucleotide sequence ID" value="NZ_CP098023.1"/>
</dbReference>